<keyword evidence="2" id="KW-1185">Reference proteome</keyword>
<evidence type="ECO:0000313" key="2">
    <source>
        <dbReference type="Proteomes" id="UP000462014"/>
    </source>
</evidence>
<protein>
    <submittedName>
        <fullName evidence="1">DUF4286 family protein</fullName>
    </submittedName>
</protein>
<dbReference type="AlphaFoldDB" id="A0A7K1SV23"/>
<reference evidence="1 2" key="1">
    <citation type="submission" date="2019-12" db="EMBL/GenBank/DDBJ databases">
        <title>Mucilaginibacter sp. HMF7410 genome sequencing and assembly.</title>
        <authorList>
            <person name="Kang H."/>
            <person name="Cha I."/>
            <person name="Kim H."/>
            <person name="Joh K."/>
        </authorList>
    </citation>
    <scope>NUCLEOTIDE SEQUENCE [LARGE SCALE GENOMIC DNA]</scope>
    <source>
        <strain evidence="1 2">HMF7410</strain>
    </source>
</reference>
<name>A0A7K1SV23_9SPHI</name>
<dbReference type="InterPro" id="IPR025563">
    <property type="entry name" value="DUF4286"/>
</dbReference>
<accession>A0A7K1SV23</accession>
<evidence type="ECO:0000313" key="1">
    <source>
        <dbReference type="EMBL" id="MVN21134.1"/>
    </source>
</evidence>
<dbReference type="Proteomes" id="UP000462014">
    <property type="component" value="Unassembled WGS sequence"/>
</dbReference>
<sequence length="102" mass="11969">MFIYNITILIEESIEQEWLSWVKINFIQTVMETGFFQSYQMLQVTDSPNEGLTYCVQFRTNEISSLQSYQSLYAPQIESEQQLAFANQLVTFSSTMKIIDEQ</sequence>
<dbReference type="Pfam" id="PF14114">
    <property type="entry name" value="DUF4286"/>
    <property type="match status" value="1"/>
</dbReference>
<proteinExistence type="predicted"/>
<gene>
    <name evidence="1" type="ORF">GO621_06260</name>
</gene>
<dbReference type="EMBL" id="WPIK01000005">
    <property type="protein sequence ID" value="MVN21134.1"/>
    <property type="molecule type" value="Genomic_DNA"/>
</dbReference>
<organism evidence="1 2">
    <name type="scientific">Mucilaginibacter arboris</name>
    <dbReference type="NCBI Taxonomy" id="2682090"/>
    <lineage>
        <taxon>Bacteria</taxon>
        <taxon>Pseudomonadati</taxon>
        <taxon>Bacteroidota</taxon>
        <taxon>Sphingobacteriia</taxon>
        <taxon>Sphingobacteriales</taxon>
        <taxon>Sphingobacteriaceae</taxon>
        <taxon>Mucilaginibacter</taxon>
    </lineage>
</organism>
<comment type="caution">
    <text evidence="1">The sequence shown here is derived from an EMBL/GenBank/DDBJ whole genome shotgun (WGS) entry which is preliminary data.</text>
</comment>
<dbReference type="RefSeq" id="WP_157565241.1">
    <property type="nucleotide sequence ID" value="NZ_WPIK01000005.1"/>
</dbReference>